<evidence type="ECO:0000313" key="2">
    <source>
        <dbReference type="EMBL" id="JAT72464.1"/>
    </source>
</evidence>
<sequence>MVPAPFLATSGACLDGMSHASHLRGAVSAFAAAASLSHDSPPMALSVTAALAPPPRTHARTDYGMARLTIPATCLAAAKPRRRRGDGGGGPGDGGSGWGGGGGDDDDGQAAWQDDSRPWSMNLAVLWTLLCAYAVAHSTLYLTSTCASALVQLNDRWKVERQLARSAGLV</sequence>
<evidence type="ECO:0000313" key="3">
    <source>
        <dbReference type="EMBL" id="JAT76293.1"/>
    </source>
</evidence>
<evidence type="ECO:0000256" key="1">
    <source>
        <dbReference type="SAM" id="MobiDB-lite"/>
    </source>
</evidence>
<dbReference type="AlphaFoldDB" id="A0A1D1ZZU4"/>
<gene>
    <name evidence="3" type="ORF">g.29919</name>
    <name evidence="2" type="ORF">g.29921</name>
</gene>
<protein>
    <submittedName>
        <fullName evidence="2">Uncharacterized protein</fullName>
    </submittedName>
</protein>
<dbReference type="EMBL" id="GDKF01002329">
    <property type="protein sequence ID" value="JAT76293.1"/>
    <property type="molecule type" value="Transcribed_RNA"/>
</dbReference>
<dbReference type="EMBL" id="GDKF01006158">
    <property type="protein sequence ID" value="JAT72464.1"/>
    <property type="molecule type" value="Transcribed_RNA"/>
</dbReference>
<proteinExistence type="predicted"/>
<organism evidence="2">
    <name type="scientific">Auxenochlorella protothecoides</name>
    <name type="common">Green microalga</name>
    <name type="synonym">Chlorella protothecoides</name>
    <dbReference type="NCBI Taxonomy" id="3075"/>
    <lineage>
        <taxon>Eukaryota</taxon>
        <taxon>Viridiplantae</taxon>
        <taxon>Chlorophyta</taxon>
        <taxon>core chlorophytes</taxon>
        <taxon>Trebouxiophyceae</taxon>
        <taxon>Chlorellales</taxon>
        <taxon>Chlorellaceae</taxon>
        <taxon>Auxenochlorella</taxon>
    </lineage>
</organism>
<name>A0A1D1ZZU4_AUXPR</name>
<accession>A0A1D1ZZU4</accession>
<feature type="region of interest" description="Disordered" evidence="1">
    <location>
        <begin position="79"/>
        <end position="114"/>
    </location>
</feature>
<reference evidence="2" key="1">
    <citation type="submission" date="2015-08" db="EMBL/GenBank/DDBJ databases">
        <authorList>
            <person name="Babu N.S."/>
            <person name="Beckwith C.J."/>
            <person name="Beseler K.G."/>
            <person name="Brison A."/>
            <person name="Carone J.V."/>
            <person name="Caskin T.P."/>
            <person name="Diamond M."/>
            <person name="Durham M.E."/>
            <person name="Foxe J.M."/>
            <person name="Go M."/>
            <person name="Henderson B.A."/>
            <person name="Jones I.B."/>
            <person name="McGettigan J.A."/>
            <person name="Micheletti S.J."/>
            <person name="Nasrallah M.E."/>
            <person name="Ortiz D."/>
            <person name="Piller C.R."/>
            <person name="Privatt S.R."/>
            <person name="Schneider S.L."/>
            <person name="Sharp S."/>
            <person name="Smith T.C."/>
            <person name="Stanton J.D."/>
            <person name="Ullery H.E."/>
            <person name="Wilson R.J."/>
            <person name="Serrano M.G."/>
            <person name="Buck G."/>
            <person name="Lee V."/>
            <person name="Wang Y."/>
            <person name="Carvalho R."/>
            <person name="Voegtly L."/>
            <person name="Shi R."/>
            <person name="Duckworth R."/>
            <person name="Johnson A."/>
            <person name="Loviza R."/>
            <person name="Walstead R."/>
            <person name="Shah Z."/>
            <person name="Kiflezghi M."/>
            <person name="Wade K."/>
            <person name="Ball S.L."/>
            <person name="Bradley K.W."/>
            <person name="Asai D.J."/>
            <person name="Bowman C.A."/>
            <person name="Russell D.A."/>
            <person name="Pope W.H."/>
            <person name="Jacobs-Sera D."/>
            <person name="Hendrix R.W."/>
            <person name="Hatfull G.F."/>
        </authorList>
    </citation>
    <scope>NUCLEOTIDE SEQUENCE</scope>
</reference>
<feature type="compositionally biased region" description="Gly residues" evidence="1">
    <location>
        <begin position="87"/>
        <end position="102"/>
    </location>
</feature>